<dbReference type="PANTHER" id="PTHR34039">
    <property type="entry name" value="UPF0102 PROTEIN YRAN"/>
    <property type="match status" value="1"/>
</dbReference>
<name>A0A3C1KDN0_9MICO</name>
<gene>
    <name evidence="3" type="ORF">DCP95_07870</name>
</gene>
<comment type="caution">
    <text evidence="3">The sequence shown here is derived from an EMBL/GenBank/DDBJ whole genome shotgun (WGS) entry which is preliminary data.</text>
</comment>
<sequence>MAAKDVLGRAGEDRAAAHLIAVGFTVLDRNWRAPGGEIDIVAREGDEVVVVEVKTRTSVAYGHPLEAVSAVKLARLWRLAYAWRRAHAGELRGAALRVDAIAVIGADPATGAIEHLRDLR</sequence>
<comment type="similarity">
    <text evidence="1 2">Belongs to the UPF0102 family.</text>
</comment>
<dbReference type="InterPro" id="IPR003509">
    <property type="entry name" value="UPF0102_YraN-like"/>
</dbReference>
<dbReference type="Pfam" id="PF02021">
    <property type="entry name" value="UPF0102"/>
    <property type="match status" value="1"/>
</dbReference>
<dbReference type="GO" id="GO:0003676">
    <property type="term" value="F:nucleic acid binding"/>
    <property type="evidence" value="ECO:0007669"/>
    <property type="project" value="InterPro"/>
</dbReference>
<evidence type="ECO:0000256" key="1">
    <source>
        <dbReference type="ARBA" id="ARBA00006738"/>
    </source>
</evidence>
<reference evidence="3 4" key="1">
    <citation type="journal article" date="2018" name="Nat. Biotechnol.">
        <title>A standardized bacterial taxonomy based on genome phylogeny substantially revises the tree of life.</title>
        <authorList>
            <person name="Parks D.H."/>
            <person name="Chuvochina M."/>
            <person name="Waite D.W."/>
            <person name="Rinke C."/>
            <person name="Skarshewski A."/>
            <person name="Chaumeil P.A."/>
            <person name="Hugenholtz P."/>
        </authorList>
    </citation>
    <scope>NUCLEOTIDE SEQUENCE [LARGE SCALE GENOMIC DNA]</scope>
    <source>
        <strain evidence="3">UBA9152</strain>
    </source>
</reference>
<dbReference type="InterPro" id="IPR011335">
    <property type="entry name" value="Restrct_endonuc-II-like"/>
</dbReference>
<dbReference type="RefSeq" id="WP_045248429.1">
    <property type="nucleotide sequence ID" value="NZ_JBOFAV010000013.1"/>
</dbReference>
<dbReference type="PANTHER" id="PTHR34039:SF1">
    <property type="entry name" value="UPF0102 PROTEIN YRAN"/>
    <property type="match status" value="1"/>
</dbReference>
<dbReference type="EMBL" id="DMNG01000135">
    <property type="protein sequence ID" value="HAN24474.1"/>
    <property type="molecule type" value="Genomic_DNA"/>
</dbReference>
<dbReference type="Gene3D" id="3.40.1350.10">
    <property type="match status" value="1"/>
</dbReference>
<dbReference type="InterPro" id="IPR011856">
    <property type="entry name" value="tRNA_endonuc-like_dom_sf"/>
</dbReference>
<proteinExistence type="inferred from homology"/>
<evidence type="ECO:0000256" key="2">
    <source>
        <dbReference type="HAMAP-Rule" id="MF_00048"/>
    </source>
</evidence>
<dbReference type="AlphaFoldDB" id="A0A3C1KDN0"/>
<evidence type="ECO:0000313" key="3">
    <source>
        <dbReference type="EMBL" id="HAN24474.1"/>
    </source>
</evidence>
<organism evidence="3 4">
    <name type="scientific">Microbacterium ginsengisoli</name>
    <dbReference type="NCBI Taxonomy" id="400772"/>
    <lineage>
        <taxon>Bacteria</taxon>
        <taxon>Bacillati</taxon>
        <taxon>Actinomycetota</taxon>
        <taxon>Actinomycetes</taxon>
        <taxon>Micrococcales</taxon>
        <taxon>Microbacteriaceae</taxon>
        <taxon>Microbacterium</taxon>
    </lineage>
</organism>
<dbReference type="SUPFAM" id="SSF52980">
    <property type="entry name" value="Restriction endonuclease-like"/>
    <property type="match status" value="1"/>
</dbReference>
<dbReference type="OrthoDB" id="9794876at2"/>
<dbReference type="Proteomes" id="UP000257479">
    <property type="component" value="Unassembled WGS sequence"/>
</dbReference>
<dbReference type="CDD" id="cd20736">
    <property type="entry name" value="PoNe_Nuclease"/>
    <property type="match status" value="1"/>
</dbReference>
<dbReference type="HAMAP" id="MF_00048">
    <property type="entry name" value="UPF0102"/>
    <property type="match status" value="1"/>
</dbReference>
<evidence type="ECO:0000313" key="4">
    <source>
        <dbReference type="Proteomes" id="UP000257479"/>
    </source>
</evidence>
<protein>
    <recommendedName>
        <fullName evidence="2">UPF0102 protein DCP95_07870</fullName>
    </recommendedName>
</protein>
<dbReference type="NCBIfam" id="NF009154">
    <property type="entry name" value="PRK12497.3-3"/>
    <property type="match status" value="1"/>
</dbReference>
<accession>A0A3C1KDN0</accession>